<dbReference type="AlphaFoldDB" id="A0A0U2W7I4"/>
<dbReference type="KEGG" id="pnp:IJ22_20400"/>
<accession>A0A0U2W7I4</accession>
<reference evidence="2" key="1">
    <citation type="submission" date="2015-12" db="EMBL/GenBank/DDBJ databases">
        <title>Complete genome sequences of two moderately thermophilic Paenibacillus species.</title>
        <authorList>
            <person name="Butler R.III."/>
            <person name="Wang J."/>
            <person name="Stark B.C."/>
            <person name="Pombert J.-F."/>
        </authorList>
    </citation>
    <scope>NUCLEOTIDE SEQUENCE [LARGE SCALE GENOMIC DNA]</scope>
    <source>
        <strain evidence="2">32O-Y</strain>
    </source>
</reference>
<dbReference type="EMBL" id="CP013652">
    <property type="protein sequence ID" value="ALS22414.1"/>
    <property type="molecule type" value="Genomic_DNA"/>
</dbReference>
<dbReference type="Pfam" id="PF01970">
    <property type="entry name" value="TctA"/>
    <property type="match status" value="1"/>
</dbReference>
<evidence type="ECO:0000313" key="2">
    <source>
        <dbReference type="Proteomes" id="UP000061660"/>
    </source>
</evidence>
<dbReference type="STRING" id="162209.IJ22_20400"/>
<dbReference type="PANTHER" id="PTHR35342:SF5">
    <property type="entry name" value="TRICARBOXYLIC TRANSPORT PROTEIN"/>
    <property type="match status" value="1"/>
</dbReference>
<dbReference type="InterPro" id="IPR002823">
    <property type="entry name" value="DUF112_TM"/>
</dbReference>
<proteinExistence type="predicted"/>
<dbReference type="PATRIC" id="fig|162209.4.peg.2162"/>
<protein>
    <submittedName>
        <fullName evidence="1">Transporter</fullName>
    </submittedName>
</protein>
<dbReference type="PANTHER" id="PTHR35342">
    <property type="entry name" value="TRICARBOXYLIC TRANSPORT PROTEIN"/>
    <property type="match status" value="1"/>
</dbReference>
<dbReference type="Proteomes" id="UP000061660">
    <property type="component" value="Chromosome"/>
</dbReference>
<dbReference type="RefSeq" id="WP_062408683.1">
    <property type="nucleotide sequence ID" value="NZ_BJCS01000001.1"/>
</dbReference>
<name>A0A0U2W7I4_9BACL</name>
<sequence length="494" mass="52855">MDTFQQLLHGFQIATSWESLLYVWIGVSVGTLIGMLPGLGPITAISVMIPVSYGMNPTLALIMMAGVYYGAMYGGSTTSILINTPGESSSVVTTLDGYQLAKQGKAGKALAVAAIGSFTGGTISVVLLMLFAPYLAEIALSFGPPEYFSLVFLGLITVSSLFDGSKIKAMISVVAGFMVATVGIDAQTGTPRFTFDSVFLLEGFDFLIIALGLFALAEVSSLIIHRNEALHDRKAIGSLLLSKKEIKEITGPTLRQSFFGFVIGVLPGAGASISSFLAYITEKRLSKNPAAFGKGSLVGVAAPETSNNAASGGAFVPLLSLGIPGSGTTAVLLGAFLVMGIQPGPLLFQDHPDIFWGVIASMYVGNIFLLILNLPLIPYISRLMYIPRAMLIPLIITFCFIGVYVIGSNVFDLYMLVLFGMIGYFMYLYSFPAAPFILSFILGEMMEQSFRQSMTASNGSLMIFIDRPISLSLLILTVIILVFPMAKKLLLKRR</sequence>
<organism evidence="1 2">
    <name type="scientific">Paenibacillus naphthalenovorans</name>
    <dbReference type="NCBI Taxonomy" id="162209"/>
    <lineage>
        <taxon>Bacteria</taxon>
        <taxon>Bacillati</taxon>
        <taxon>Bacillota</taxon>
        <taxon>Bacilli</taxon>
        <taxon>Bacillales</taxon>
        <taxon>Paenibacillaceae</taxon>
        <taxon>Paenibacillus</taxon>
    </lineage>
</organism>
<evidence type="ECO:0000313" key="1">
    <source>
        <dbReference type="EMBL" id="ALS22414.1"/>
    </source>
</evidence>
<dbReference type="OrthoDB" id="9781349at2"/>
<keyword evidence="2" id="KW-1185">Reference proteome</keyword>
<reference evidence="1 2" key="2">
    <citation type="journal article" date="2016" name="Genome Announc.">
        <title>Complete Genome Sequences of Two Interactive Moderate Thermophiles, Paenibacillus napthalenovorans 32O-Y and Paenibacillus sp. 32O-W.</title>
        <authorList>
            <person name="Butler R.R.III."/>
            <person name="Wang J."/>
            <person name="Stark B.C."/>
            <person name="Pombert J.F."/>
        </authorList>
    </citation>
    <scope>NUCLEOTIDE SEQUENCE [LARGE SCALE GENOMIC DNA]</scope>
    <source>
        <strain evidence="1 2">32O-Y</strain>
    </source>
</reference>
<gene>
    <name evidence="1" type="ORF">IJ22_20400</name>
</gene>